<dbReference type="eggNOG" id="ENOG502ZC3D">
    <property type="taxonomic scope" value="Bacteria"/>
</dbReference>
<dbReference type="HOGENOM" id="CLU_127033_0_0_10"/>
<dbReference type="RefSeq" id="WP_014200786.1">
    <property type="nucleotide sequence ID" value="NC_016599.1"/>
</dbReference>
<protein>
    <submittedName>
        <fullName evidence="1">Uncharacterized protein</fullName>
    </submittedName>
</protein>
<dbReference type="AlphaFoldDB" id="G8QZ42"/>
<dbReference type="EMBL" id="CP003156">
    <property type="protein sequence ID" value="AEV31425.1"/>
    <property type="molecule type" value="Genomic_DNA"/>
</dbReference>
<proteinExistence type="predicted"/>
<dbReference type="KEGG" id="oho:Oweho_0407"/>
<dbReference type="OrthoDB" id="8606671at2"/>
<evidence type="ECO:0000313" key="2">
    <source>
        <dbReference type="Proteomes" id="UP000005631"/>
    </source>
</evidence>
<evidence type="ECO:0000313" key="1">
    <source>
        <dbReference type="EMBL" id="AEV31425.1"/>
    </source>
</evidence>
<keyword evidence="2" id="KW-1185">Reference proteome</keyword>
<dbReference type="Proteomes" id="UP000005631">
    <property type="component" value="Chromosome"/>
</dbReference>
<organism evidence="1 2">
    <name type="scientific">Owenweeksia hongkongensis (strain DSM 17368 / CIP 108786 / JCM 12287 / NRRL B-23963 / UST20020801)</name>
    <dbReference type="NCBI Taxonomy" id="926562"/>
    <lineage>
        <taxon>Bacteria</taxon>
        <taxon>Pseudomonadati</taxon>
        <taxon>Bacteroidota</taxon>
        <taxon>Flavobacteriia</taxon>
        <taxon>Flavobacteriales</taxon>
        <taxon>Owenweeksiaceae</taxon>
        <taxon>Owenweeksia</taxon>
    </lineage>
</organism>
<sequence>MKIGKKFNELSKSEYFHYIDNHKKYTDFNTLGLYRSIGENGKLSLDDKIEIRDYTNQFFEKTFNFFQLKDPETYFAVTTLGQELTNADERAIWDTIRANQQKILSDKKIKHRNFGNYSKHNCGYDDCFMNGVMVKQDSLLGYGHLYFQSDKNKYAAQNKSERVKKDRKQKHRIILEDLENE</sequence>
<dbReference type="PATRIC" id="fig|926562.3.peg.419"/>
<gene>
    <name evidence="1" type="ordered locus">Oweho_0407</name>
</gene>
<dbReference type="STRING" id="926562.Oweho_0407"/>
<name>G8QZ42_OWEHD</name>
<reference evidence="1 2" key="1">
    <citation type="journal article" date="2012" name="Stand. Genomic Sci.">
        <title>Genome sequence of the orange-pigmented seawater bacterium Owenweeksia hongkongensis type strain (UST20020801(T)).</title>
        <authorList>
            <person name="Riedel T."/>
            <person name="Held B."/>
            <person name="Nolan M."/>
            <person name="Lucas S."/>
            <person name="Lapidus A."/>
            <person name="Tice H."/>
            <person name="Del Rio T.G."/>
            <person name="Cheng J.F."/>
            <person name="Han C."/>
            <person name="Tapia R."/>
            <person name="Goodwin L.A."/>
            <person name="Pitluck S."/>
            <person name="Liolios K."/>
            <person name="Mavromatis K."/>
            <person name="Pagani I."/>
            <person name="Ivanova N."/>
            <person name="Mikhailova N."/>
            <person name="Pati A."/>
            <person name="Chen A."/>
            <person name="Palaniappan K."/>
            <person name="Rohde M."/>
            <person name="Tindall B.J."/>
            <person name="Detter J.C."/>
            <person name="Goker M."/>
            <person name="Woyke T."/>
            <person name="Bristow J."/>
            <person name="Eisen J.A."/>
            <person name="Markowitz V."/>
            <person name="Hugenholtz P."/>
            <person name="Klenk H.P."/>
            <person name="Kyrpides N.C."/>
        </authorList>
    </citation>
    <scope>NUCLEOTIDE SEQUENCE</scope>
    <source>
        <strain evidence="2">DSM 17368 / JCM 12287 / NRRL B-23963</strain>
    </source>
</reference>
<accession>G8QZ42</accession>